<feature type="domain" description="Zn(2)-C6 fungal-type" evidence="8">
    <location>
        <begin position="88"/>
        <end position="119"/>
    </location>
</feature>
<comment type="caution">
    <text evidence="9">The sequence shown here is derived from an EMBL/GenBank/DDBJ whole genome shotgun (WGS) entry which is preliminary data.</text>
</comment>
<evidence type="ECO:0000256" key="6">
    <source>
        <dbReference type="ARBA" id="ARBA00023242"/>
    </source>
</evidence>
<dbReference type="PROSITE" id="PS50048">
    <property type="entry name" value="ZN2_CY6_FUNGAL_2"/>
    <property type="match status" value="1"/>
</dbReference>
<dbReference type="SMART" id="SM00906">
    <property type="entry name" value="Fungal_trans"/>
    <property type="match status" value="1"/>
</dbReference>
<dbReference type="InterPro" id="IPR001138">
    <property type="entry name" value="Zn2Cys6_DnaBD"/>
</dbReference>
<feature type="region of interest" description="Disordered" evidence="7">
    <location>
        <begin position="155"/>
        <end position="180"/>
    </location>
</feature>
<dbReference type="PANTHER" id="PTHR47540">
    <property type="entry name" value="THIAMINE REPRESSIBLE GENES REGULATORY PROTEIN THI5"/>
    <property type="match status" value="1"/>
</dbReference>
<evidence type="ECO:0000256" key="4">
    <source>
        <dbReference type="ARBA" id="ARBA00023125"/>
    </source>
</evidence>
<dbReference type="PROSITE" id="PS00463">
    <property type="entry name" value="ZN2_CY6_FUNGAL_1"/>
    <property type="match status" value="1"/>
</dbReference>
<dbReference type="InterPro" id="IPR036864">
    <property type="entry name" value="Zn2-C6_fun-type_DNA-bd_sf"/>
</dbReference>
<name>A0A167VYH7_9HYPO</name>
<dbReference type="PANTHER" id="PTHR47540:SF6">
    <property type="entry name" value="ZN(II)2CYS6 TRANSCRIPTION FACTOR (EUROFUNG)"/>
    <property type="match status" value="1"/>
</dbReference>
<proteinExistence type="predicted"/>
<evidence type="ECO:0000256" key="1">
    <source>
        <dbReference type="ARBA" id="ARBA00004123"/>
    </source>
</evidence>
<dbReference type="InterPro" id="IPR051711">
    <property type="entry name" value="Stress_Response_Reg"/>
</dbReference>
<dbReference type="InterPro" id="IPR007219">
    <property type="entry name" value="XnlR_reg_dom"/>
</dbReference>
<evidence type="ECO:0000256" key="7">
    <source>
        <dbReference type="SAM" id="MobiDB-lite"/>
    </source>
</evidence>
<organism evidence="9 10">
    <name type="scientific">Moelleriella libera RCEF 2490</name>
    <dbReference type="NCBI Taxonomy" id="1081109"/>
    <lineage>
        <taxon>Eukaryota</taxon>
        <taxon>Fungi</taxon>
        <taxon>Dikarya</taxon>
        <taxon>Ascomycota</taxon>
        <taxon>Pezizomycotina</taxon>
        <taxon>Sordariomycetes</taxon>
        <taxon>Hypocreomycetidae</taxon>
        <taxon>Hypocreales</taxon>
        <taxon>Clavicipitaceae</taxon>
        <taxon>Moelleriella</taxon>
    </lineage>
</organism>
<dbReference type="EMBL" id="AZGY01000031">
    <property type="protein sequence ID" value="KZZ88181.1"/>
    <property type="molecule type" value="Genomic_DNA"/>
</dbReference>
<dbReference type="GO" id="GO:0005634">
    <property type="term" value="C:nucleus"/>
    <property type="evidence" value="ECO:0007669"/>
    <property type="project" value="UniProtKB-SubCell"/>
</dbReference>
<evidence type="ECO:0000313" key="10">
    <source>
        <dbReference type="Proteomes" id="UP000078544"/>
    </source>
</evidence>
<dbReference type="GO" id="GO:0006351">
    <property type="term" value="P:DNA-templated transcription"/>
    <property type="evidence" value="ECO:0007669"/>
    <property type="project" value="InterPro"/>
</dbReference>
<dbReference type="Pfam" id="PF04082">
    <property type="entry name" value="Fungal_trans"/>
    <property type="match status" value="1"/>
</dbReference>
<dbReference type="Pfam" id="PF00172">
    <property type="entry name" value="Zn_clus"/>
    <property type="match status" value="1"/>
</dbReference>
<dbReference type="GO" id="GO:0043565">
    <property type="term" value="F:sequence-specific DNA binding"/>
    <property type="evidence" value="ECO:0007669"/>
    <property type="project" value="TreeGrafter"/>
</dbReference>
<dbReference type="OrthoDB" id="4161332at2759"/>
<keyword evidence="2" id="KW-0479">Metal-binding</keyword>
<evidence type="ECO:0000313" key="9">
    <source>
        <dbReference type="EMBL" id="KZZ88181.1"/>
    </source>
</evidence>
<gene>
    <name evidence="9" type="ORF">AAL_08163</name>
</gene>
<evidence type="ECO:0000259" key="8">
    <source>
        <dbReference type="PROSITE" id="PS50048"/>
    </source>
</evidence>
<keyword evidence="4" id="KW-0238">DNA-binding</keyword>
<sequence>MALYLSPSICSNDTAAAAVPFMTKTDNDTGSRGPIRQAQVRTFSELFDFLRTFIAPALRAMEGIAETTRLAATASRVRKLLPPSKTRACHRCRKKKIKCSEGPPCPNCAQAGVGSECSYPLRRTTVKVPQKYIRIRKLYIDDLLDEIDRLRHENTPAKPDLRENGAAVQTPLNSRSTTASPLGTISCADVDGGESLRGGAKDPTISFGYRPWFDGHNVFQSLIFIGESADAAFATRFRQVLAVPNAPEPIHLLRLNYATNESLMAPIECDVPWPTLQRSRFLIEAALDYVSRCHYIVHRARVTEGLSQLLANPACGNPALRSMYWAFFALGELYVTKFTQRTSYPGLDYFAQASKLLSFLDERPGLEYIETLLLLLRGRQSLYSLALNRRYSAYCLVGTAMRSAVLMGLHLDVPQYQLPDRDAREHRKRVFWTAYMFDRMWGAHLDLPAATRDDEIEVELPSRETTNDDAASPPDDGTDCIFLVASIKLVGQLRISIGSVYKSCRSCEADALSTRVQQALKNLQDWVDQLPPHLQLGKSDWQFSFPHSLLKLTRRAMFQCVILTTRPILLHALRVHVARARDSTPSSSVRVPPSASDLAEACTKCARQSIRLLTQSWIDGAFVVFDCFFTQYLFSSLTILAVSSLLDGDQRAADSESFDEAAALLRQLKDAGNYVAQEYCHHVEAMQAAIAEYECQLSGNVEAVGISLLAGSGQMMPAVDESMRSGLAGPADMTWMELSLQEFLTQPALDMQFVEAAVGHGFPGSPLWSGSGGHC</sequence>
<reference evidence="9 10" key="1">
    <citation type="journal article" date="2016" name="Genome Biol. Evol.">
        <title>Divergent and convergent evolution of fungal pathogenicity.</title>
        <authorList>
            <person name="Shang Y."/>
            <person name="Xiao G."/>
            <person name="Zheng P."/>
            <person name="Cen K."/>
            <person name="Zhan S."/>
            <person name="Wang C."/>
        </authorList>
    </citation>
    <scope>NUCLEOTIDE SEQUENCE [LARGE SCALE GENOMIC DNA]</scope>
    <source>
        <strain evidence="9 10">RCEF 2490</strain>
    </source>
</reference>
<dbReference type="CDD" id="cd12148">
    <property type="entry name" value="fungal_TF_MHR"/>
    <property type="match status" value="1"/>
</dbReference>
<keyword evidence="3" id="KW-0805">Transcription regulation</keyword>
<dbReference type="AlphaFoldDB" id="A0A167VYH7"/>
<keyword evidence="5" id="KW-0804">Transcription</keyword>
<dbReference type="Proteomes" id="UP000078544">
    <property type="component" value="Unassembled WGS sequence"/>
</dbReference>
<dbReference type="CDD" id="cd00067">
    <property type="entry name" value="GAL4"/>
    <property type="match status" value="1"/>
</dbReference>
<protein>
    <submittedName>
        <fullName evidence="9">Fungal specific transcription factor</fullName>
    </submittedName>
</protein>
<dbReference type="Gene3D" id="4.10.240.10">
    <property type="entry name" value="Zn(2)-C6 fungal-type DNA-binding domain"/>
    <property type="match status" value="1"/>
</dbReference>
<dbReference type="STRING" id="1081109.A0A167VYH7"/>
<dbReference type="GO" id="GO:0045944">
    <property type="term" value="P:positive regulation of transcription by RNA polymerase II"/>
    <property type="evidence" value="ECO:0007669"/>
    <property type="project" value="TreeGrafter"/>
</dbReference>
<keyword evidence="10" id="KW-1185">Reference proteome</keyword>
<dbReference type="GO" id="GO:0008270">
    <property type="term" value="F:zinc ion binding"/>
    <property type="evidence" value="ECO:0007669"/>
    <property type="project" value="InterPro"/>
</dbReference>
<comment type="subcellular location">
    <subcellularLocation>
        <location evidence="1">Nucleus</location>
    </subcellularLocation>
</comment>
<accession>A0A167VYH7</accession>
<dbReference type="SMART" id="SM00066">
    <property type="entry name" value="GAL4"/>
    <property type="match status" value="1"/>
</dbReference>
<evidence type="ECO:0000256" key="3">
    <source>
        <dbReference type="ARBA" id="ARBA00023015"/>
    </source>
</evidence>
<evidence type="ECO:0000256" key="5">
    <source>
        <dbReference type="ARBA" id="ARBA00023163"/>
    </source>
</evidence>
<feature type="compositionally biased region" description="Polar residues" evidence="7">
    <location>
        <begin position="170"/>
        <end position="180"/>
    </location>
</feature>
<evidence type="ECO:0000256" key="2">
    <source>
        <dbReference type="ARBA" id="ARBA00022723"/>
    </source>
</evidence>
<dbReference type="SUPFAM" id="SSF57701">
    <property type="entry name" value="Zn2/Cys6 DNA-binding domain"/>
    <property type="match status" value="1"/>
</dbReference>
<keyword evidence="6" id="KW-0539">Nucleus</keyword>
<dbReference type="GO" id="GO:0000981">
    <property type="term" value="F:DNA-binding transcription factor activity, RNA polymerase II-specific"/>
    <property type="evidence" value="ECO:0007669"/>
    <property type="project" value="InterPro"/>
</dbReference>